<reference evidence="3" key="1">
    <citation type="submission" date="2020-11" db="EMBL/GenBank/DDBJ databases">
        <authorList>
            <person name="Tran Van P."/>
        </authorList>
    </citation>
    <scope>NUCLEOTIDE SEQUENCE</scope>
</reference>
<feature type="compositionally biased region" description="Low complexity" evidence="1">
    <location>
        <begin position="149"/>
        <end position="164"/>
    </location>
</feature>
<evidence type="ECO:0000256" key="2">
    <source>
        <dbReference type="SAM" id="Phobius"/>
    </source>
</evidence>
<sequence length="374" mass="42150">MAWWRLEKSCYCWYLKTGCIIVAVLSLIVPIVMIISLSIMLAVETKLKDKVRALLYIMIGMTCAVVIPINLLLLIGTIKAIDWPLIVWLVVHALVLGFQVYNIVATFHIGMQQYASGRTESSALCEELRLNECKHSLVVRKIALSSTSNSGRATSNAATTTSKSRCGHTSSHEEGQTNTQHLAHRKIGLGQEFRTISLELVRGREPLLTKYRNTLRSSPALKWCIQDENTLCVVAMVLITLVFIPTNIILLMGTSDKKPPLLLLWLLIYTLTWLAELIYVIYKLAQGFIKYNKIPVLLGLLVIALTFYMLVVVYSHCKELKKEETELRKSYSLQRKTTPAANLHRRVSTNSIRLKPVIKEYKTSTSVSSEEAVV</sequence>
<feature type="transmembrane region" description="Helical" evidence="2">
    <location>
        <begin position="294"/>
        <end position="314"/>
    </location>
</feature>
<dbReference type="InterPro" id="IPR053077">
    <property type="entry name" value="MARVEL_domain_protein_3"/>
</dbReference>
<keyword evidence="2" id="KW-0472">Membrane</keyword>
<dbReference type="AlphaFoldDB" id="A0A7R9HVN0"/>
<feature type="transmembrane region" description="Helical" evidence="2">
    <location>
        <begin position="262"/>
        <end position="282"/>
    </location>
</feature>
<evidence type="ECO:0000313" key="3">
    <source>
        <dbReference type="EMBL" id="CAD7437762.1"/>
    </source>
</evidence>
<feature type="region of interest" description="Disordered" evidence="1">
    <location>
        <begin position="149"/>
        <end position="180"/>
    </location>
</feature>
<proteinExistence type="predicted"/>
<feature type="transmembrane region" description="Helical" evidence="2">
    <location>
        <begin position="53"/>
        <end position="73"/>
    </location>
</feature>
<dbReference type="EMBL" id="OD564315">
    <property type="protein sequence ID" value="CAD7437762.1"/>
    <property type="molecule type" value="Genomic_DNA"/>
</dbReference>
<keyword evidence="2" id="KW-1133">Transmembrane helix</keyword>
<feature type="transmembrane region" description="Helical" evidence="2">
    <location>
        <begin position="85"/>
        <end position="104"/>
    </location>
</feature>
<accession>A0A7R9HVN0</accession>
<gene>
    <name evidence="3" type="ORF">TBIB3V08_LOCUS365</name>
</gene>
<protein>
    <submittedName>
        <fullName evidence="3">Uncharacterized protein</fullName>
    </submittedName>
</protein>
<dbReference type="PANTHER" id="PTHR34609:SF17">
    <property type="entry name" value="GEO08273P1-RELATED"/>
    <property type="match status" value="1"/>
</dbReference>
<feature type="transmembrane region" description="Helical" evidence="2">
    <location>
        <begin position="231"/>
        <end position="250"/>
    </location>
</feature>
<organism evidence="3">
    <name type="scientific">Timema bartmani</name>
    <dbReference type="NCBI Taxonomy" id="61472"/>
    <lineage>
        <taxon>Eukaryota</taxon>
        <taxon>Metazoa</taxon>
        <taxon>Ecdysozoa</taxon>
        <taxon>Arthropoda</taxon>
        <taxon>Hexapoda</taxon>
        <taxon>Insecta</taxon>
        <taxon>Pterygota</taxon>
        <taxon>Neoptera</taxon>
        <taxon>Polyneoptera</taxon>
        <taxon>Phasmatodea</taxon>
        <taxon>Timematodea</taxon>
        <taxon>Timematoidea</taxon>
        <taxon>Timematidae</taxon>
        <taxon>Timema</taxon>
    </lineage>
</organism>
<dbReference type="PANTHER" id="PTHR34609">
    <property type="entry name" value="GEO08273P1-RELATED"/>
    <property type="match status" value="1"/>
</dbReference>
<evidence type="ECO:0000256" key="1">
    <source>
        <dbReference type="SAM" id="MobiDB-lite"/>
    </source>
</evidence>
<feature type="transmembrane region" description="Helical" evidence="2">
    <location>
        <begin position="20"/>
        <end position="41"/>
    </location>
</feature>
<name>A0A7R9HVN0_9NEOP</name>
<keyword evidence="2" id="KW-0812">Transmembrane</keyword>